<dbReference type="EMBL" id="WURB01000008">
    <property type="protein sequence ID" value="MXQ12464.1"/>
    <property type="molecule type" value="Genomic_DNA"/>
</dbReference>
<reference evidence="1 2" key="2">
    <citation type="submission" date="2020-01" db="EMBL/GenBank/DDBJ databases">
        <title>Microvirga sp. nov., an arsenate reduction bacterium isolated from Tibet hotspring sediments.</title>
        <authorList>
            <person name="Xian W.-D."/>
            <person name="Li W.-J."/>
        </authorList>
    </citation>
    <scope>NUCLEOTIDE SEQUENCE [LARGE SCALE GENOMIC DNA]</scope>
    <source>
        <strain evidence="1 2">KCTC 23863</strain>
    </source>
</reference>
<gene>
    <name evidence="1" type="ORF">GR328_13535</name>
</gene>
<evidence type="ECO:0000313" key="2">
    <source>
        <dbReference type="Proteomes" id="UP000436483"/>
    </source>
</evidence>
<organism evidence="1 2">
    <name type="scientific">Microvirga makkahensis</name>
    <dbReference type="NCBI Taxonomy" id="1128670"/>
    <lineage>
        <taxon>Bacteria</taxon>
        <taxon>Pseudomonadati</taxon>
        <taxon>Pseudomonadota</taxon>
        <taxon>Alphaproteobacteria</taxon>
        <taxon>Hyphomicrobiales</taxon>
        <taxon>Methylobacteriaceae</taxon>
        <taxon>Microvirga</taxon>
    </lineage>
</organism>
<dbReference type="AlphaFoldDB" id="A0A7X3MSL7"/>
<accession>A0A7X3MSL7</accession>
<reference evidence="1 2" key="1">
    <citation type="submission" date="2019-12" db="EMBL/GenBank/DDBJ databases">
        <authorList>
            <person name="Yuan C.-G."/>
        </authorList>
    </citation>
    <scope>NUCLEOTIDE SEQUENCE [LARGE SCALE GENOMIC DNA]</scope>
    <source>
        <strain evidence="1 2">KCTC 23863</strain>
    </source>
</reference>
<protein>
    <submittedName>
        <fullName evidence="1">Uncharacterized protein</fullName>
    </submittedName>
</protein>
<sequence>MADSLTGILRARARKLLARAIAVEAEGAGGPRAPGPARAIRIGIGAVPVTAAVDPLPVQALTGDFREALPTSRLR</sequence>
<name>A0A7X3MSL7_9HYPH</name>
<proteinExistence type="predicted"/>
<comment type="caution">
    <text evidence="1">The sequence shown here is derived from an EMBL/GenBank/DDBJ whole genome shotgun (WGS) entry which is preliminary data.</text>
</comment>
<keyword evidence="2" id="KW-1185">Reference proteome</keyword>
<dbReference type="Proteomes" id="UP000436483">
    <property type="component" value="Unassembled WGS sequence"/>
</dbReference>
<evidence type="ECO:0000313" key="1">
    <source>
        <dbReference type="EMBL" id="MXQ12464.1"/>
    </source>
</evidence>